<organism evidence="2 3">
    <name type="scientific">Ohtaekwangia kribbensis</name>
    <dbReference type="NCBI Taxonomy" id="688913"/>
    <lineage>
        <taxon>Bacteria</taxon>
        <taxon>Pseudomonadati</taxon>
        <taxon>Bacteroidota</taxon>
        <taxon>Cytophagia</taxon>
        <taxon>Cytophagales</taxon>
        <taxon>Fulvivirgaceae</taxon>
        <taxon>Ohtaekwangia</taxon>
    </lineage>
</organism>
<protein>
    <recommendedName>
        <fullName evidence="4">Glycosyltransferase RgtA/B/C/D-like domain-containing protein</fullName>
    </recommendedName>
</protein>
<feature type="transmembrane region" description="Helical" evidence="1">
    <location>
        <begin position="147"/>
        <end position="169"/>
    </location>
</feature>
<feature type="transmembrane region" description="Helical" evidence="1">
    <location>
        <begin position="396"/>
        <end position="413"/>
    </location>
</feature>
<keyword evidence="1" id="KW-1133">Transmembrane helix</keyword>
<proteinExistence type="predicted"/>
<feature type="transmembrane region" description="Helical" evidence="1">
    <location>
        <begin position="365"/>
        <end position="384"/>
    </location>
</feature>
<keyword evidence="1" id="KW-0472">Membrane</keyword>
<feature type="transmembrane region" description="Helical" evidence="1">
    <location>
        <begin position="246"/>
        <end position="264"/>
    </location>
</feature>
<reference evidence="3" key="1">
    <citation type="journal article" date="2019" name="Int. J. Syst. Evol. Microbiol.">
        <title>The Global Catalogue of Microorganisms (GCM) 10K type strain sequencing project: providing services to taxonomists for standard genome sequencing and annotation.</title>
        <authorList>
            <consortium name="The Broad Institute Genomics Platform"/>
            <consortium name="The Broad Institute Genome Sequencing Center for Infectious Disease"/>
            <person name="Wu L."/>
            <person name="Ma J."/>
        </authorList>
    </citation>
    <scope>NUCLEOTIDE SEQUENCE [LARGE SCALE GENOMIC DNA]</scope>
    <source>
        <strain evidence="3">CCUG 58938</strain>
    </source>
</reference>
<feature type="transmembrane region" description="Helical" evidence="1">
    <location>
        <begin position="30"/>
        <end position="52"/>
    </location>
</feature>
<dbReference type="Proteomes" id="UP001597112">
    <property type="component" value="Unassembled WGS sequence"/>
</dbReference>
<name>A0ABW3K1H2_9BACT</name>
<keyword evidence="3" id="KW-1185">Reference proteome</keyword>
<accession>A0ABW3K1H2</accession>
<feature type="transmembrane region" description="Helical" evidence="1">
    <location>
        <begin position="121"/>
        <end position="140"/>
    </location>
</feature>
<evidence type="ECO:0000313" key="3">
    <source>
        <dbReference type="Proteomes" id="UP001597112"/>
    </source>
</evidence>
<gene>
    <name evidence="2" type="ORF">ACFQ21_08130</name>
</gene>
<dbReference type="EMBL" id="JBHTKA010000001">
    <property type="protein sequence ID" value="MFD0999270.1"/>
    <property type="molecule type" value="Genomic_DNA"/>
</dbReference>
<feature type="transmembrane region" description="Helical" evidence="1">
    <location>
        <begin position="219"/>
        <end position="237"/>
    </location>
</feature>
<feature type="transmembrane region" description="Helical" evidence="1">
    <location>
        <begin position="198"/>
        <end position="213"/>
    </location>
</feature>
<feature type="transmembrane region" description="Helical" evidence="1">
    <location>
        <begin position="333"/>
        <end position="353"/>
    </location>
</feature>
<evidence type="ECO:0000313" key="2">
    <source>
        <dbReference type="EMBL" id="MFD0999270.1"/>
    </source>
</evidence>
<sequence>MTIIAVANGIVLFSIAYLLWKREDAFLKKVYWPALGFKLLCGIGLGLLYRYYYTVGDTYGYYNDGVRLAKLAHSDFSLYVEFLWGGSKKYAIWHELGFQRPRAMFMSKIASVLCLLTSGNYWIMSLYLSFISFVASWYLVKQIIRINASLLLPAVAGFLFLPSAVFWSSGLIKESVAMAALYSLITIFLKLWLRERTTIYHGFLVLLTLWILWNLKYYYLAVLLPILVTALVMKYLVLPRLKYRQWYILLPVWGIVFTLPLWMASKVHPNFYPERFMNVIVENYRQFTLVSSPGDFIVYPSLRPEAESILSYAPKALFSGLFRPFVWEAHTGFQFLVAMENLMLIVLLITSLARLKELFDSGQRLLFFSATVYSILLCIFLALSTPNYGTLSRYKTGFVSFVFVLVACNNPLLNRLKRFVQS</sequence>
<comment type="caution">
    <text evidence="2">The sequence shown here is derived from an EMBL/GenBank/DDBJ whole genome shotgun (WGS) entry which is preliminary data.</text>
</comment>
<dbReference type="RefSeq" id="WP_377577413.1">
    <property type="nucleotide sequence ID" value="NZ_JBHTKA010000001.1"/>
</dbReference>
<evidence type="ECO:0000256" key="1">
    <source>
        <dbReference type="SAM" id="Phobius"/>
    </source>
</evidence>
<evidence type="ECO:0008006" key="4">
    <source>
        <dbReference type="Google" id="ProtNLM"/>
    </source>
</evidence>
<keyword evidence="1" id="KW-0812">Transmembrane</keyword>